<proteinExistence type="inferred from homology"/>
<comment type="subcellular location">
    <subcellularLocation>
        <location evidence="1">Membrane</location>
        <topology evidence="1">Multi-pass membrane protein</topology>
    </subcellularLocation>
</comment>
<dbReference type="Pfam" id="PF00860">
    <property type="entry name" value="Xan_ur_permease"/>
    <property type="match status" value="1"/>
</dbReference>
<feature type="transmembrane region" description="Helical" evidence="7">
    <location>
        <begin position="413"/>
        <end position="432"/>
    </location>
</feature>
<feature type="transmembrane region" description="Helical" evidence="7">
    <location>
        <begin position="236"/>
        <end position="259"/>
    </location>
</feature>
<evidence type="ECO:0000313" key="8">
    <source>
        <dbReference type="EMBL" id="AIQ60383.1"/>
    </source>
</evidence>
<feature type="transmembrane region" description="Helical" evidence="7">
    <location>
        <begin position="105"/>
        <end position="126"/>
    </location>
</feature>
<feature type="transmembrane region" description="Helical" evidence="7">
    <location>
        <begin position="48"/>
        <end position="69"/>
    </location>
</feature>
<dbReference type="PANTHER" id="PTHR43337">
    <property type="entry name" value="XANTHINE/URACIL PERMEASE C887.17-RELATED"/>
    <property type="match status" value="1"/>
</dbReference>
<dbReference type="HOGENOM" id="CLU_024508_0_1_9"/>
<evidence type="ECO:0000256" key="4">
    <source>
        <dbReference type="ARBA" id="ARBA00022692"/>
    </source>
</evidence>
<dbReference type="InterPro" id="IPR045018">
    <property type="entry name" value="Azg-like"/>
</dbReference>
<feature type="transmembrane region" description="Helical" evidence="7">
    <location>
        <begin position="197"/>
        <end position="216"/>
    </location>
</feature>
<keyword evidence="6 7" id="KW-0472">Membrane</keyword>
<dbReference type="OrthoDB" id="9808458at2"/>
<evidence type="ECO:0000256" key="6">
    <source>
        <dbReference type="ARBA" id="ARBA00023136"/>
    </source>
</evidence>
<dbReference type="GO" id="GO:0005345">
    <property type="term" value="F:purine nucleobase transmembrane transporter activity"/>
    <property type="evidence" value="ECO:0007669"/>
    <property type="project" value="TreeGrafter"/>
</dbReference>
<keyword evidence="4 7" id="KW-0812">Transmembrane</keyword>
<accession>A0A089LML0</accession>
<dbReference type="PANTHER" id="PTHR43337:SF2">
    <property type="entry name" value="XANTHINE_URACIL PERMEASE"/>
    <property type="match status" value="1"/>
</dbReference>
<feature type="transmembrane region" description="Helical" evidence="7">
    <location>
        <begin position="173"/>
        <end position="190"/>
    </location>
</feature>
<evidence type="ECO:0000256" key="3">
    <source>
        <dbReference type="ARBA" id="ARBA00022448"/>
    </source>
</evidence>
<sequence length="433" mass="45912">MKSNFWRNSVGLEPGDNWKREWAAGILSYFASVYIVMVNAAILHDAGMPLRAGMVATLLTAITGCLLMAFGGKTPIIVVPGMGINAFFTYTLVHSMKLDWREALAVVVVTGVLFAIVAFTSLYRILSDAIPHNLQHAITVGIGLFLTFIGLQKSGIVIAHATTFVAIGHFSDPAVITSVVTLLLALVLFIRGTRGGLLISMLAGTGLAYLLGAAHAPENTESGHVFSGYGDVFASMEWSGFISLVFWIAVFLLLLIVVFENIGLISSQTLMIGRPERFKSSLRALSIANIAAGLFGSSPVVAAAESTAGIAAGGRSGLTSLVTGLLFSATFLFIPLLAYVPDSAIAPILIVIGGLMVQSVREMDFSDMTELFPSFLIMVMIPFTYSIVDGMAFGFITYPVVKLATGKGKDVPPALYGIAGLFVANFVLHALMG</sequence>
<feature type="transmembrane region" description="Helical" evidence="7">
    <location>
        <begin position="316"/>
        <end position="337"/>
    </location>
</feature>
<gene>
    <name evidence="8" type="ORF">PBOR_28105</name>
</gene>
<feature type="transmembrane region" description="Helical" evidence="7">
    <location>
        <begin position="344"/>
        <end position="360"/>
    </location>
</feature>
<protein>
    <submittedName>
        <fullName evidence="8">Permease</fullName>
    </submittedName>
</protein>
<evidence type="ECO:0000313" key="9">
    <source>
        <dbReference type="Proteomes" id="UP000029518"/>
    </source>
</evidence>
<feature type="transmembrane region" description="Helical" evidence="7">
    <location>
        <begin position="76"/>
        <end position="93"/>
    </location>
</feature>
<dbReference type="InterPro" id="IPR006043">
    <property type="entry name" value="NCS2"/>
</dbReference>
<evidence type="ECO:0000256" key="7">
    <source>
        <dbReference type="SAM" id="Phobius"/>
    </source>
</evidence>
<organism evidence="8 9">
    <name type="scientific">Paenibacillus borealis</name>
    <dbReference type="NCBI Taxonomy" id="160799"/>
    <lineage>
        <taxon>Bacteria</taxon>
        <taxon>Bacillati</taxon>
        <taxon>Bacillota</taxon>
        <taxon>Bacilli</taxon>
        <taxon>Bacillales</taxon>
        <taxon>Paenibacillaceae</taxon>
        <taxon>Paenibacillus</taxon>
    </lineage>
</organism>
<name>A0A089LML0_PAEBO</name>
<dbReference type="RefSeq" id="WP_042216978.1">
    <property type="nucleotide sequence ID" value="NZ_CP009285.1"/>
</dbReference>
<dbReference type="AlphaFoldDB" id="A0A089LML0"/>
<dbReference type="EMBL" id="CP009285">
    <property type="protein sequence ID" value="AIQ60383.1"/>
    <property type="molecule type" value="Genomic_DNA"/>
</dbReference>
<feature type="transmembrane region" description="Helical" evidence="7">
    <location>
        <begin position="280"/>
        <end position="304"/>
    </location>
</feature>
<feature type="transmembrane region" description="Helical" evidence="7">
    <location>
        <begin position="21"/>
        <end position="42"/>
    </location>
</feature>
<evidence type="ECO:0000256" key="1">
    <source>
        <dbReference type="ARBA" id="ARBA00004141"/>
    </source>
</evidence>
<keyword evidence="3" id="KW-0813">Transport</keyword>
<keyword evidence="9" id="KW-1185">Reference proteome</keyword>
<reference evidence="8" key="1">
    <citation type="submission" date="2014-08" db="EMBL/GenBank/DDBJ databases">
        <title>Comparative genomics of the Paenibacillus odorifer group.</title>
        <authorList>
            <person name="den Bakker H.C."/>
            <person name="Tsai Y.-C.Y.-C."/>
            <person name="Martin N."/>
            <person name="Korlach J."/>
            <person name="Wiedmann M."/>
        </authorList>
    </citation>
    <scope>NUCLEOTIDE SEQUENCE [LARGE SCALE GENOMIC DNA]</scope>
    <source>
        <strain evidence="8">DSM 13188</strain>
    </source>
</reference>
<feature type="transmembrane region" description="Helical" evidence="7">
    <location>
        <begin position="372"/>
        <end position="401"/>
    </location>
</feature>
<comment type="similarity">
    <text evidence="2">Belongs to the nucleobase:cation symporter-2 (NCS2) (TC 2.A.40) family. Azg-like subfamily.</text>
</comment>
<dbReference type="Proteomes" id="UP000029518">
    <property type="component" value="Chromosome"/>
</dbReference>
<keyword evidence="5 7" id="KW-1133">Transmembrane helix</keyword>
<evidence type="ECO:0000256" key="2">
    <source>
        <dbReference type="ARBA" id="ARBA00005697"/>
    </source>
</evidence>
<feature type="transmembrane region" description="Helical" evidence="7">
    <location>
        <begin position="138"/>
        <end position="167"/>
    </location>
</feature>
<dbReference type="KEGG" id="pbd:PBOR_28105"/>
<dbReference type="GO" id="GO:0005886">
    <property type="term" value="C:plasma membrane"/>
    <property type="evidence" value="ECO:0007669"/>
    <property type="project" value="TreeGrafter"/>
</dbReference>
<evidence type="ECO:0000256" key="5">
    <source>
        <dbReference type="ARBA" id="ARBA00022989"/>
    </source>
</evidence>